<feature type="region of interest" description="Disordered" evidence="1">
    <location>
        <begin position="1"/>
        <end position="55"/>
    </location>
</feature>
<feature type="compositionally biased region" description="Basic and acidic residues" evidence="1">
    <location>
        <begin position="94"/>
        <end position="103"/>
    </location>
</feature>
<evidence type="ECO:0000256" key="1">
    <source>
        <dbReference type="SAM" id="MobiDB-lite"/>
    </source>
</evidence>
<dbReference type="OrthoDB" id="10382085at2759"/>
<proteinExistence type="predicted"/>
<feature type="compositionally biased region" description="Basic and acidic residues" evidence="1">
    <location>
        <begin position="268"/>
        <end position="279"/>
    </location>
</feature>
<feature type="region of interest" description="Disordered" evidence="1">
    <location>
        <begin position="1144"/>
        <end position="1164"/>
    </location>
</feature>
<feature type="region of interest" description="Disordered" evidence="1">
    <location>
        <begin position="166"/>
        <end position="192"/>
    </location>
</feature>
<feature type="compositionally biased region" description="Low complexity" evidence="1">
    <location>
        <begin position="556"/>
        <end position="570"/>
    </location>
</feature>
<feature type="region of interest" description="Disordered" evidence="1">
    <location>
        <begin position="342"/>
        <end position="572"/>
    </location>
</feature>
<accession>A0A086JSQ9</accession>
<feature type="compositionally biased region" description="Basic and acidic residues" evidence="1">
    <location>
        <begin position="495"/>
        <end position="531"/>
    </location>
</feature>
<comment type="caution">
    <text evidence="2">The sequence shown here is derived from an EMBL/GenBank/DDBJ whole genome shotgun (WGS) entry which is preliminary data.</text>
</comment>
<evidence type="ECO:0000313" key="3">
    <source>
        <dbReference type="Proteomes" id="UP000028828"/>
    </source>
</evidence>
<name>A0A086JSQ9_TOXGO</name>
<organism evidence="2 3">
    <name type="scientific">Toxoplasma gondii p89</name>
    <dbReference type="NCBI Taxonomy" id="943119"/>
    <lineage>
        <taxon>Eukaryota</taxon>
        <taxon>Sar</taxon>
        <taxon>Alveolata</taxon>
        <taxon>Apicomplexa</taxon>
        <taxon>Conoidasida</taxon>
        <taxon>Coccidia</taxon>
        <taxon>Eucoccidiorida</taxon>
        <taxon>Eimeriorina</taxon>
        <taxon>Sarcocystidae</taxon>
        <taxon>Toxoplasma</taxon>
    </lineage>
</organism>
<feature type="compositionally biased region" description="Basic and acidic residues" evidence="1">
    <location>
        <begin position="117"/>
        <end position="126"/>
    </location>
</feature>
<feature type="region of interest" description="Disordered" evidence="1">
    <location>
        <begin position="694"/>
        <end position="749"/>
    </location>
</feature>
<dbReference type="VEuPathDB" id="ToxoDB:TGP89_262550"/>
<feature type="region of interest" description="Disordered" evidence="1">
    <location>
        <begin position="763"/>
        <end position="852"/>
    </location>
</feature>
<feature type="region of interest" description="Disordered" evidence="1">
    <location>
        <begin position="248"/>
        <end position="279"/>
    </location>
</feature>
<dbReference type="Proteomes" id="UP000028828">
    <property type="component" value="Unassembled WGS sequence"/>
</dbReference>
<feature type="region of interest" description="Disordered" evidence="1">
    <location>
        <begin position="302"/>
        <end position="325"/>
    </location>
</feature>
<sequence>MIAETSAATAGPSGVSRHSGDAFALAKQREKQPAECGSALSSEAPTEKPGNEIRFPHSSFSFCDSLCSALSPPLSDEMPPEEQRRWWSQPNVPGERRPADPESSRGPSEMLEAGGRQVDESSERARAPRARQSLWVFPARPDWSYRFPEDVPELLQVVCSRIHSRREAGPHAGTGGARESRPSRTLSGQETLPGDRLLAVVERMVAEWSERRQSKKGAGEQDVAQCLNVNAQAPLEVPVSLEARLPLHKSNRQRLRSPTYPFPEEQDDQKSREAKKEKDAEERASLCALLAACRACPLSWSSEKKAEPSGGPPPSGVSVHPRQSPEKRGVWVFDALLDEVLTRSDGGDRTAPGPRKRASVTFSSRERLSSRGFPLGSPASPSEHGARSAVSQQSSWPSSLSLADSASLPSSAPATGSSGETARATAKANASALPRARCPPNAAACTSRGGAESPRFPARLASPQCGETSEPVPHRQAKTASSQRRHPQTPPGSTGKEKANGSGKEKARKSGKEKANERGEEEPARGKEGRADNVVVPFRRPGLRPQGGAGTGWETGGSTAVGGPSSGSSSWPEEATKQAVRCALGGTVHEFVRLPDGFSVFFLNGDYGAGRFNGCLHLSLPSASSSSPCVPGGYLLLEHARSWQMPAPLPLFFLRATPRSCCELVEALASPFWAPRHPARHLVFRHRAHTLRLLQNAPRKKKPFPTGKGGGPGRSEKKAHTSRPGAAAGGGLANKKSEGGKREEGGKNRDCLAKNRDCFAKETREKASNADADLRPFVEGPGARSERCDSGESVEEKPIGVDAVKKAPASVGRKREDPEGRQQRDGEGIQNDFENQGRFKEAGQGDSERTFSQLREERTCGCEARGWCSAVPTETTFAPGPEKGSLVNADAFHASSVSGPRAKASPPPSETTLLGRPWFSTSKRSFFSFFPSDPRELGGVPHSLPSDSGSLPPFPHGPLPPVYKQRAVGFVKNTQSVCGGEFDENSAVAFHRKTGIEDFVTAPQLSAGVSVPPPAQFYTENEFSSFASDTLTAAAVPAFPTDASLAASCDASSRVSASGLLNEGTPPCLSPPSLSPAAPFFPPAVNTRGEGGASLHARLEKAFCDQEFFPPSGSSTSSSTPDVGVLDRDFAADLSQLSLHARRQGISAADAGRSETPSPGVSGRERHCWCRAGVFSFFGESPALLGTQGQVGAEGQDKKEGGIPTKGSSFSFLQGFKGVHASVDEAHERHQRLASIFPPLGRPVGSPETSQPGGECDQAPLFHFLSDSSERSNALEVAQKVAGRPTNFPASTHQSHPVDRDFL</sequence>
<feature type="compositionally biased region" description="Basic and acidic residues" evidence="1">
    <location>
        <begin position="813"/>
        <end position="827"/>
    </location>
</feature>
<feature type="compositionally biased region" description="Basic and acidic residues" evidence="1">
    <location>
        <begin position="735"/>
        <end position="749"/>
    </location>
</feature>
<feature type="region of interest" description="Disordered" evidence="1">
    <location>
        <begin position="71"/>
        <end position="131"/>
    </location>
</feature>
<reference evidence="2 3" key="1">
    <citation type="submission" date="2014-03" db="EMBL/GenBank/DDBJ databases">
        <authorList>
            <person name="Sibley D."/>
            <person name="Venepally P."/>
            <person name="Karamycheva S."/>
            <person name="Hadjithomas M."/>
            <person name="Khan A."/>
            <person name="Brunk B."/>
            <person name="Roos D."/>
            <person name="Caler E."/>
            <person name="Lorenzi H."/>
        </authorList>
    </citation>
    <scope>NUCLEOTIDE SEQUENCE [LARGE SCALE GENOMIC DNA]</scope>
    <source>
        <strain evidence="3">p89</strain>
    </source>
</reference>
<feature type="compositionally biased region" description="Gly residues" evidence="1">
    <location>
        <begin position="545"/>
        <end position="555"/>
    </location>
</feature>
<feature type="compositionally biased region" description="Basic and acidic residues" evidence="1">
    <location>
        <begin position="835"/>
        <end position="852"/>
    </location>
</feature>
<feature type="compositionally biased region" description="Basic and acidic residues" evidence="1">
    <location>
        <begin position="45"/>
        <end position="55"/>
    </location>
</feature>
<protein>
    <submittedName>
        <fullName evidence="2">Uncharacterized protein</fullName>
    </submittedName>
</protein>
<dbReference type="EMBL" id="AEYI02001617">
    <property type="protein sequence ID" value="KFG35177.1"/>
    <property type="molecule type" value="Genomic_DNA"/>
</dbReference>
<evidence type="ECO:0000313" key="2">
    <source>
        <dbReference type="EMBL" id="KFG35177.1"/>
    </source>
</evidence>
<feature type="compositionally biased region" description="Low complexity" evidence="1">
    <location>
        <begin position="388"/>
        <end position="445"/>
    </location>
</feature>
<feature type="region of interest" description="Disordered" evidence="1">
    <location>
        <begin position="1273"/>
        <end position="1303"/>
    </location>
</feature>
<gene>
    <name evidence="2" type="ORF">TGP89_262550</name>
</gene>
<feature type="compositionally biased region" description="Basic and acidic residues" evidence="1">
    <location>
        <begin position="763"/>
        <end position="776"/>
    </location>
</feature>
<feature type="compositionally biased region" description="Basic and acidic residues" evidence="1">
    <location>
        <begin position="784"/>
        <end position="805"/>
    </location>
</feature>